<sequence length="774" mass="82903">MSAVVESPERHQRVHSRRRSHLATSLAIIFAFMLTLDGFGFWAQDSVLSSTRFADNSVRLLESTAVRSALADAITEKLVESGPSRLASFQTVLHPAIEQLLNTDVFRSIFRTAIVRAQDAILTEDGNAAAINLSAALSVLSGSLQVTNPDLADSIPSGTDDFFVNVSSTLRSAQPWKVARSSGEGTLRSLVVLIIMGTAIILLEVERRRGVLKLGIAIAVAGSALFALAVAAPIIAASFGSTPTIKQALNDGAGIFFESLVSIAIHLAAIGIIVCAFSIATRPDRPPLSPVEVWAFTRARASRWSPTSPAGHVVRALVIMTLGYILIVARDVVAPLLVFLGGAYVVYLGAIELLSIVGRSDHRSVRTIASEHAHAQVVRIRSHRILGASLALIVLVAGVGFAVRSGGRASADAQQRCNGYVELCDRHLDEVAFAASHNSMSARRDPGWLFAEHDQGIPAQLSFGIRALLVKTHYGVPSGLNVTGAPLVVTDQGAELATSTPEASALLTPEQQRQAAAIAASAKVDSSLRDVYLCHVNCELGATKFTDALRYVRQFLDAHPDEVIMLVVGNYVSDADTEKAFRDAKLFDRLWNVEPGAGWPTLRDMIDSRRNIVMFAEFGSAQPPWNSSAYGAFQDTPFTFRTPEELLTPGAPGYTGDAVVDGPVPATVANPTPTDPAAVSFVPPWDWTGVPSCAPNRGTPDSPLFQINHWVTPSGEAATAAQAKIINAYDVLMPRVRNCMTQRGRFPNLIGVNFYDKGDLLRVVNEVNGVDGTR</sequence>
<dbReference type="InterPro" id="IPR051057">
    <property type="entry name" value="PI-PLC_domain"/>
</dbReference>
<accession>A0A6J5YG56</accession>
<dbReference type="GO" id="GO:0008081">
    <property type="term" value="F:phosphoric diester hydrolase activity"/>
    <property type="evidence" value="ECO:0007669"/>
    <property type="project" value="InterPro"/>
</dbReference>
<evidence type="ECO:0000256" key="1">
    <source>
        <dbReference type="SAM" id="Phobius"/>
    </source>
</evidence>
<feature type="transmembrane region" description="Helical" evidence="1">
    <location>
        <begin position="259"/>
        <end position="280"/>
    </location>
</feature>
<evidence type="ECO:0000313" key="2">
    <source>
        <dbReference type="EMBL" id="CAB4322562.1"/>
    </source>
</evidence>
<dbReference type="AlphaFoldDB" id="A0A6J5YG56"/>
<feature type="transmembrane region" description="Helical" evidence="1">
    <location>
        <begin position="385"/>
        <end position="403"/>
    </location>
</feature>
<feature type="transmembrane region" description="Helical" evidence="1">
    <location>
        <begin position="215"/>
        <end position="239"/>
    </location>
</feature>
<dbReference type="EMBL" id="CAEMXZ010000007">
    <property type="protein sequence ID" value="CAB4322562.1"/>
    <property type="molecule type" value="Genomic_DNA"/>
</dbReference>
<keyword evidence="1" id="KW-0472">Membrane</keyword>
<feature type="transmembrane region" description="Helical" evidence="1">
    <location>
        <begin position="313"/>
        <end position="330"/>
    </location>
</feature>
<proteinExistence type="predicted"/>
<dbReference type="GO" id="GO:0006629">
    <property type="term" value="P:lipid metabolic process"/>
    <property type="evidence" value="ECO:0007669"/>
    <property type="project" value="InterPro"/>
</dbReference>
<gene>
    <name evidence="2" type="ORF">UFOPK1392_00297</name>
</gene>
<organism evidence="2">
    <name type="scientific">freshwater metagenome</name>
    <dbReference type="NCBI Taxonomy" id="449393"/>
    <lineage>
        <taxon>unclassified sequences</taxon>
        <taxon>metagenomes</taxon>
        <taxon>ecological metagenomes</taxon>
    </lineage>
</organism>
<dbReference type="SUPFAM" id="SSF51695">
    <property type="entry name" value="PLC-like phosphodiesterases"/>
    <property type="match status" value="1"/>
</dbReference>
<dbReference type="InterPro" id="IPR017946">
    <property type="entry name" value="PLC-like_Pdiesterase_TIM-brl"/>
</dbReference>
<dbReference type="PANTHER" id="PTHR13593">
    <property type="match status" value="1"/>
</dbReference>
<dbReference type="Gene3D" id="3.20.20.190">
    <property type="entry name" value="Phosphatidylinositol (PI) phosphodiesterase"/>
    <property type="match status" value="1"/>
</dbReference>
<keyword evidence="1" id="KW-0812">Transmembrane</keyword>
<protein>
    <submittedName>
        <fullName evidence="2">Unannotated protein</fullName>
    </submittedName>
</protein>
<dbReference type="Pfam" id="PF26146">
    <property type="entry name" value="PI-PLC_X"/>
    <property type="match status" value="1"/>
</dbReference>
<name>A0A6J5YG56_9ZZZZ</name>
<feature type="transmembrane region" description="Helical" evidence="1">
    <location>
        <begin position="336"/>
        <end position="357"/>
    </location>
</feature>
<feature type="transmembrane region" description="Helical" evidence="1">
    <location>
        <begin position="185"/>
        <end position="203"/>
    </location>
</feature>
<reference evidence="2" key="1">
    <citation type="submission" date="2020-05" db="EMBL/GenBank/DDBJ databases">
        <authorList>
            <person name="Chiriac C."/>
            <person name="Salcher M."/>
            <person name="Ghai R."/>
            <person name="Kavagutti S V."/>
        </authorList>
    </citation>
    <scope>NUCLEOTIDE SEQUENCE</scope>
</reference>
<dbReference type="PANTHER" id="PTHR13593:SF140">
    <property type="entry name" value="PLC-LIKE PHOSPHODIESTERASE"/>
    <property type="match status" value="1"/>
</dbReference>
<keyword evidence="1" id="KW-1133">Transmembrane helix</keyword>
<feature type="transmembrane region" description="Helical" evidence="1">
    <location>
        <begin position="21"/>
        <end position="43"/>
    </location>
</feature>